<accession>A0A1E5GTF3</accession>
<dbReference type="SUPFAM" id="SSF55331">
    <property type="entry name" value="Tautomerase/MIF"/>
    <property type="match status" value="1"/>
</dbReference>
<dbReference type="Pfam" id="PF01361">
    <property type="entry name" value="Tautomerase"/>
    <property type="match status" value="1"/>
</dbReference>
<evidence type="ECO:0000313" key="5">
    <source>
        <dbReference type="Proteomes" id="UP000094764"/>
    </source>
</evidence>
<feature type="domain" description="4-oxalocrotonate tautomerase-like" evidence="3">
    <location>
        <begin position="2"/>
        <end position="57"/>
    </location>
</feature>
<evidence type="ECO:0000313" key="4">
    <source>
        <dbReference type="EMBL" id="OEG15954.1"/>
    </source>
</evidence>
<name>A0A1E5GTF3_9ENTE</name>
<reference evidence="5" key="1">
    <citation type="submission" date="2016-09" db="EMBL/GenBank/DDBJ databases">
        <authorList>
            <person name="Gulvik C.A."/>
        </authorList>
    </citation>
    <scope>NUCLEOTIDE SEQUENCE [LARGE SCALE GENOMIC DNA]</scope>
    <source>
        <strain evidence="5">LMG 26306</strain>
    </source>
</reference>
<keyword evidence="2" id="KW-0413">Isomerase</keyword>
<evidence type="ECO:0000259" key="3">
    <source>
        <dbReference type="Pfam" id="PF01361"/>
    </source>
</evidence>
<organism evidence="4 5">
    <name type="scientific">Enterococcus quebecensis</name>
    <dbReference type="NCBI Taxonomy" id="903983"/>
    <lineage>
        <taxon>Bacteria</taxon>
        <taxon>Bacillati</taxon>
        <taxon>Bacillota</taxon>
        <taxon>Bacilli</taxon>
        <taxon>Lactobacillales</taxon>
        <taxon>Enterococcaceae</taxon>
        <taxon>Enterococcus</taxon>
    </lineage>
</organism>
<evidence type="ECO:0000256" key="1">
    <source>
        <dbReference type="ARBA" id="ARBA00006723"/>
    </source>
</evidence>
<dbReference type="RefSeq" id="WP_069635152.1">
    <property type="nucleotide sequence ID" value="NZ_JXKZ01000004.1"/>
</dbReference>
<dbReference type="Gene3D" id="3.30.429.10">
    <property type="entry name" value="Macrophage Migration Inhibitory Factor"/>
    <property type="match status" value="1"/>
</dbReference>
<dbReference type="AlphaFoldDB" id="A0A1E5GTF3"/>
<comment type="caution">
    <text evidence="4">The sequence shown here is derived from an EMBL/GenBank/DDBJ whole genome shotgun (WGS) entry which is preliminary data.</text>
</comment>
<dbReference type="STRING" id="903983.BCR23_07340"/>
<sequence>MPIIKVELMTPCSKDEKKKLIFELTKRTHDLLGIPAEKISVVLHDVISEDWGRAGYLSTHVDFEKVSRKLEMEKEE</sequence>
<proteinExistence type="inferred from homology"/>
<dbReference type="InterPro" id="IPR004370">
    <property type="entry name" value="4-OT-like_dom"/>
</dbReference>
<protein>
    <recommendedName>
        <fullName evidence="3">4-oxalocrotonate tautomerase-like domain-containing protein</fullName>
    </recommendedName>
</protein>
<comment type="similarity">
    <text evidence="1">Belongs to the 4-oxalocrotonate tautomerase family.</text>
</comment>
<dbReference type="InterPro" id="IPR014347">
    <property type="entry name" value="Tautomerase/MIF_sf"/>
</dbReference>
<evidence type="ECO:0000256" key="2">
    <source>
        <dbReference type="ARBA" id="ARBA00023235"/>
    </source>
</evidence>
<keyword evidence="5" id="KW-1185">Reference proteome</keyword>
<dbReference type="PANTHER" id="PTHR35530">
    <property type="entry name" value="TAUTOMERASE-RELATED"/>
    <property type="match status" value="1"/>
</dbReference>
<dbReference type="GO" id="GO:0016853">
    <property type="term" value="F:isomerase activity"/>
    <property type="evidence" value="ECO:0007669"/>
    <property type="project" value="UniProtKB-KW"/>
</dbReference>
<dbReference type="EMBL" id="MIKB01000014">
    <property type="protein sequence ID" value="OEG15954.1"/>
    <property type="molecule type" value="Genomic_DNA"/>
</dbReference>
<dbReference type="PANTHER" id="PTHR35530:SF1">
    <property type="entry name" value="2-HYDROXYMUCONATE TAUTOMERASE"/>
    <property type="match status" value="1"/>
</dbReference>
<dbReference type="Proteomes" id="UP000094764">
    <property type="component" value="Unassembled WGS sequence"/>
</dbReference>
<gene>
    <name evidence="4" type="ORF">BCR23_07340</name>
</gene>